<evidence type="ECO:0000256" key="2">
    <source>
        <dbReference type="ARBA" id="ARBA00005540"/>
    </source>
</evidence>
<gene>
    <name evidence="10" type="primary">ribU</name>
    <name evidence="10" type="ORF">AVLFYP127_00579</name>
</gene>
<organism evidence="10">
    <name type="scientific">Anaerococcus vaginalis</name>
    <dbReference type="NCBI Taxonomy" id="33037"/>
    <lineage>
        <taxon>Bacteria</taxon>
        <taxon>Bacillati</taxon>
        <taxon>Bacillota</taxon>
        <taxon>Tissierellia</taxon>
        <taxon>Tissierellales</taxon>
        <taxon>Peptoniphilaceae</taxon>
        <taxon>Anaerococcus</taxon>
    </lineage>
</organism>
<keyword evidence="4 8" id="KW-1003">Cell membrane</keyword>
<dbReference type="RefSeq" id="WP_156329120.1">
    <property type="nucleotide sequence ID" value="NZ_CACRSW010000026.1"/>
</dbReference>
<evidence type="ECO:0000256" key="8">
    <source>
        <dbReference type="PIRNR" id="PIRNR037778"/>
    </source>
</evidence>
<dbReference type="PANTHER" id="PTHR38438:SF1">
    <property type="entry name" value="RIBOFLAVIN TRANSPORTER RIBU"/>
    <property type="match status" value="1"/>
</dbReference>
<dbReference type="InterPro" id="IPR024529">
    <property type="entry name" value="ECF_trnsprt_substrate-spec"/>
</dbReference>
<dbReference type="Gene3D" id="1.10.1760.20">
    <property type="match status" value="1"/>
</dbReference>
<evidence type="ECO:0000256" key="4">
    <source>
        <dbReference type="ARBA" id="ARBA00022475"/>
    </source>
</evidence>
<dbReference type="GO" id="GO:0005886">
    <property type="term" value="C:plasma membrane"/>
    <property type="evidence" value="ECO:0007669"/>
    <property type="project" value="UniProtKB-SubCell"/>
</dbReference>
<dbReference type="InterPro" id="IPR025720">
    <property type="entry name" value="RibU"/>
</dbReference>
<keyword evidence="6 9" id="KW-1133">Transmembrane helix</keyword>
<dbReference type="GO" id="GO:0032217">
    <property type="term" value="F:riboflavin transmembrane transporter activity"/>
    <property type="evidence" value="ECO:0007669"/>
    <property type="project" value="UniProtKB-UniRule"/>
</dbReference>
<keyword evidence="3 8" id="KW-0813">Transport</keyword>
<feature type="transmembrane region" description="Helical" evidence="9">
    <location>
        <begin position="155"/>
        <end position="174"/>
    </location>
</feature>
<evidence type="ECO:0000256" key="7">
    <source>
        <dbReference type="ARBA" id="ARBA00023136"/>
    </source>
</evidence>
<name>A0A6N2TCN1_9FIRM</name>
<keyword evidence="5 9" id="KW-0812">Transmembrane</keyword>
<proteinExistence type="inferred from homology"/>
<evidence type="ECO:0000256" key="1">
    <source>
        <dbReference type="ARBA" id="ARBA00004651"/>
    </source>
</evidence>
<evidence type="ECO:0000256" key="5">
    <source>
        <dbReference type="ARBA" id="ARBA00022692"/>
    </source>
</evidence>
<reference evidence="10" key="1">
    <citation type="submission" date="2019-11" db="EMBL/GenBank/DDBJ databases">
        <authorList>
            <person name="Feng L."/>
        </authorList>
    </citation>
    <scope>NUCLEOTIDE SEQUENCE</scope>
    <source>
        <strain evidence="10">AvaginalisLFYP127</strain>
    </source>
</reference>
<feature type="transmembrane region" description="Helical" evidence="9">
    <location>
        <begin position="111"/>
        <end position="135"/>
    </location>
</feature>
<dbReference type="PANTHER" id="PTHR38438">
    <property type="entry name" value="RIBOFLAVIN TRANSPORTER RIBU"/>
    <property type="match status" value="1"/>
</dbReference>
<dbReference type="PIRSF" id="PIRSF037778">
    <property type="entry name" value="UCP037778_transp_RibU"/>
    <property type="match status" value="1"/>
</dbReference>
<protein>
    <recommendedName>
        <fullName evidence="8">Riboflavin transporter</fullName>
    </recommendedName>
</protein>
<feature type="transmembrane region" description="Helical" evidence="9">
    <location>
        <begin position="12"/>
        <end position="31"/>
    </location>
</feature>
<sequence length="198" mass="21638">MSHDQKKLRNLVKVGILSAMSFILMFIQFPIPVAPPFMKVDLADVPALIGGFSMGPIYGVLIQLIKNILNLSKTSTGGVGEISNFIVGGLFVFVSASIYKRKKTKKNATIAMICGMLIMTLAATLSNAFVIFPLYGKAMGVEMSAFVAMAHKTNTLVNSYFTMMLFAIVPFNLIKGSIEILVTKLLYKHVSGILHDRK</sequence>
<dbReference type="Pfam" id="PF12822">
    <property type="entry name" value="ECF_trnsprt"/>
    <property type="match status" value="1"/>
</dbReference>
<comment type="subcellular location">
    <subcellularLocation>
        <location evidence="1">Cell membrane</location>
        <topology evidence="1">Multi-pass membrane protein</topology>
    </subcellularLocation>
</comment>
<comment type="function">
    <text evidence="8">Probably a riboflavin-binding protein that interacts with the energy-coupling factor (ECF) ABC-transporter complex.</text>
</comment>
<dbReference type="AlphaFoldDB" id="A0A6N2TCN1"/>
<feature type="transmembrane region" description="Helical" evidence="9">
    <location>
        <begin position="82"/>
        <end position="99"/>
    </location>
</feature>
<accession>A0A6N2TCN1</accession>
<comment type="similarity">
    <text evidence="2 8">Belongs to the prokaryotic riboflavin transporter (P-RFT) (TC 2.A.87) family.</text>
</comment>
<dbReference type="EMBL" id="CACRSW010000026">
    <property type="protein sequence ID" value="VYT03370.1"/>
    <property type="molecule type" value="Genomic_DNA"/>
</dbReference>
<evidence type="ECO:0000313" key="10">
    <source>
        <dbReference type="EMBL" id="VYT03370.1"/>
    </source>
</evidence>
<evidence type="ECO:0000256" key="6">
    <source>
        <dbReference type="ARBA" id="ARBA00022989"/>
    </source>
</evidence>
<evidence type="ECO:0000256" key="3">
    <source>
        <dbReference type="ARBA" id="ARBA00022448"/>
    </source>
</evidence>
<evidence type="ECO:0000256" key="9">
    <source>
        <dbReference type="SAM" id="Phobius"/>
    </source>
</evidence>
<keyword evidence="7 8" id="KW-0472">Membrane</keyword>